<dbReference type="OrthoDB" id="134501at2"/>
<dbReference type="InterPro" id="IPR011600">
    <property type="entry name" value="Pept_C14_caspase"/>
</dbReference>
<evidence type="ECO:0000256" key="2">
    <source>
        <dbReference type="SAM" id="MobiDB-lite"/>
    </source>
</evidence>
<evidence type="ECO:0000259" key="4">
    <source>
        <dbReference type="Pfam" id="PF20703"/>
    </source>
</evidence>
<evidence type="ECO:0000259" key="3">
    <source>
        <dbReference type="Pfam" id="PF00656"/>
    </source>
</evidence>
<dbReference type="GO" id="GO:0004197">
    <property type="term" value="F:cysteine-type endopeptidase activity"/>
    <property type="evidence" value="ECO:0007669"/>
    <property type="project" value="InterPro"/>
</dbReference>
<feature type="domain" description="Novel STAND NTPase 1" evidence="4">
    <location>
        <begin position="266"/>
        <end position="675"/>
    </location>
</feature>
<keyword evidence="6" id="KW-1185">Reference proteome</keyword>
<evidence type="ECO:0000313" key="5">
    <source>
        <dbReference type="EMBL" id="KUL21377.1"/>
    </source>
</evidence>
<dbReference type="CDD" id="cd00267">
    <property type="entry name" value="ABC_ATPase"/>
    <property type="match status" value="1"/>
</dbReference>
<keyword evidence="1" id="KW-0853">WD repeat</keyword>
<feature type="repeat" description="WD" evidence="1">
    <location>
        <begin position="815"/>
        <end position="849"/>
    </location>
</feature>
<proteinExistence type="predicted"/>
<name>A0A101J6Z8_9ACTN</name>
<dbReference type="InterPro" id="IPR001680">
    <property type="entry name" value="WD40_rpt"/>
</dbReference>
<dbReference type="Pfam" id="PF00656">
    <property type="entry name" value="Peptidase_C14"/>
    <property type="match status" value="1"/>
</dbReference>
<dbReference type="InterPro" id="IPR036322">
    <property type="entry name" value="WD40_repeat_dom_sf"/>
</dbReference>
<dbReference type="Gene3D" id="3.40.50.1460">
    <property type="match status" value="1"/>
</dbReference>
<dbReference type="Pfam" id="PF20703">
    <property type="entry name" value="nSTAND1"/>
    <property type="match status" value="1"/>
</dbReference>
<accession>A0A101J6Z8</accession>
<comment type="caution">
    <text evidence="5">The sequence shown here is derived from an EMBL/GenBank/DDBJ whole genome shotgun (WGS) entry which is preliminary data.</text>
</comment>
<sequence length="1527" mass="163413">MAPPAPAATGLASPGARAVLVGADSHAPSSSLPSLPSVATTLDDLARVLHDVCGMATERIHRVPPEAGVPDVIAAVEDAVEQATGVVLFCYVGHGLLGPADELYLATHDCLAADRVSQAVPYRTVRDLLGRAPGGSVVLLDCCFSGRAVAPEGGARRDPFVSAHPDGSFLLASASYFAVSFAPVGERHTLFGGRLLRVLEQGDPSGPPRLTLDRLHACLDDASSDDSTRPHRQSTGTLGALVVAPNNAYRPVAPPEAEPQADVPCPYPGMEPFQPQDSGWFYGREEQTARLLTAVRDPTAGTHPVILVGASGAGKSSLLRAGLLAGMERAHEAGDDSAWPALLLAAPGPRPLRALADLWSRACGRDVEEVERELAEGGFPAPPAGRSACRLLVIDQFEEVFTRCPDPAERTRFIRALCGGATNRPAGSRPRIVLAVRADHYGNCLAHPELRDVLDAVGPLNLPPLDQRALRAVIERPAADAGLLLQDGLSDRILDDLNRSADDADPGADPDEARGPAAALPFLAHALRETWLRRSGAVLTLAGYQATGGIWESVTASSEQLHETLDEAERRTLRDLLLRMVHLTPGAEPVPRRIALADVSAGRGDEDRERLAGVCDRLTTARLITVDQDGVRIAHEALLRAWPRLRSWILDARAELLAYQQLAEAAAAWAEHDRGRDYLFTGSRLAAIRPWLREDPGPGGGPGVVLTAAERDFARACVRAARGGGIRRALVVGGVMALALLLTAVGTVAVTERERSRERAAELASKRIAAQADALRSEDPAAALDMSLVAYRRSPTAEARASLVRAAMTPVHVTLAGHRDRVNDVAYRKDGAVLASSSRDGTIRLWHTRDPYHPTPGPVLRTGSAGALGWSPDGRHLTALTTSELYVWNMIDPEHPRQVVRKPADVGFVRQTDWIPDGRTLAVATDRGRVLLWDLTDPAHPTVTTLRVAAEQRSAYTCAFHPDGHTLAVSTDDGLLRLWDLSDRDAPRRRGALALKVGLYTSAFHPTGRSLAVSGVGLSGDGGGLYVIDVTDPDHPKALKNVSPKQPVYPDIAYAPDGSHLVVAATDGRARIISDNGGSTSVPSNLYSGTTLPRTAQLRAVAYRPDGRGIVTGDFKGGIHLWNPPPRTVTGSFAGGGLAPGDAFDEDQRHLATVDSKLSTATVWRLGERLTPLALATLPEPWSGSPRFLPSRNVLVVRDREGKRTKLWTLTDGRLRPGFTFSPTSGPLAISPDGRLLAIQERGKGPLILWDVRDVERPRRLGQVPVSDDRSMKPAFARPGVLAVMTEEGTQIWDVSDPRRPRRGQQVKGTPWAVFRPDSPGDRPLLLAAPTQEDNDPLTPERIAVWALSQNGTARELTDGITGERRLTVMASERLLANLSDSGQPALWELDDAGREIALPGSLSGLDGIEAHPEAGLLAAWQDETGARDLAVWHLTDADGDTELLYHVPGLTEGILGFRVQQFSPRGDALVLSTGTELLEGLGAGILLLDTAPARLADTLCSVRTGPVPDRVWRKTFPDLDYDDPCA</sequence>
<dbReference type="Pfam" id="PF00400">
    <property type="entry name" value="WD40"/>
    <property type="match status" value="2"/>
</dbReference>
<feature type="repeat" description="WD" evidence="1">
    <location>
        <begin position="948"/>
        <end position="989"/>
    </location>
</feature>
<gene>
    <name evidence="5" type="ORF">ADL12_44920</name>
</gene>
<dbReference type="InterPro" id="IPR015943">
    <property type="entry name" value="WD40/YVTN_repeat-like_dom_sf"/>
</dbReference>
<dbReference type="SUPFAM" id="SSF50978">
    <property type="entry name" value="WD40 repeat-like"/>
    <property type="match status" value="1"/>
</dbReference>
<dbReference type="SUPFAM" id="SSF75011">
    <property type="entry name" value="3-carboxy-cis,cis-mucoante lactonizing enzyme"/>
    <property type="match status" value="1"/>
</dbReference>
<dbReference type="PANTHER" id="PTHR19879:SF9">
    <property type="entry name" value="TRANSCRIPTION INITIATION FACTOR TFIID SUBUNIT 5"/>
    <property type="match status" value="1"/>
</dbReference>
<reference evidence="6" key="1">
    <citation type="submission" date="2015-10" db="EMBL/GenBank/DDBJ databases">
        <authorList>
            <person name="Ju K.-S."/>
            <person name="Doroghazi J.R."/>
            <person name="Metcalf W.W."/>
        </authorList>
    </citation>
    <scope>NUCLEOTIDE SEQUENCE [LARGE SCALE GENOMIC DNA]</scope>
    <source>
        <strain evidence="6">NRRL 3151</strain>
    </source>
</reference>
<feature type="domain" description="Peptidase C14 caspase" evidence="3">
    <location>
        <begin position="68"/>
        <end position="203"/>
    </location>
</feature>
<dbReference type="PROSITE" id="PS50294">
    <property type="entry name" value="WD_REPEATS_REGION"/>
    <property type="match status" value="2"/>
</dbReference>
<dbReference type="InterPro" id="IPR027417">
    <property type="entry name" value="P-loop_NTPase"/>
</dbReference>
<dbReference type="EMBL" id="LLZG01000409">
    <property type="protein sequence ID" value="KUL21377.1"/>
    <property type="molecule type" value="Genomic_DNA"/>
</dbReference>
<dbReference type="PROSITE" id="PS50082">
    <property type="entry name" value="WD_REPEATS_2"/>
    <property type="match status" value="2"/>
</dbReference>
<protein>
    <submittedName>
        <fullName evidence="5">Uncharacterized protein</fullName>
    </submittedName>
</protein>
<organism evidence="5 6">
    <name type="scientific">Streptomyces regalis</name>
    <dbReference type="NCBI Taxonomy" id="68262"/>
    <lineage>
        <taxon>Bacteria</taxon>
        <taxon>Bacillati</taxon>
        <taxon>Actinomycetota</taxon>
        <taxon>Actinomycetes</taxon>
        <taxon>Kitasatosporales</taxon>
        <taxon>Streptomycetaceae</taxon>
        <taxon>Streptomyces</taxon>
    </lineage>
</organism>
<dbReference type="NCBIfam" id="NF047832">
    <property type="entry name" value="caspase_w_EACC1"/>
    <property type="match status" value="1"/>
</dbReference>
<dbReference type="Proteomes" id="UP000053923">
    <property type="component" value="Unassembled WGS sequence"/>
</dbReference>
<dbReference type="RefSeq" id="WP_062714439.1">
    <property type="nucleotide sequence ID" value="NZ_LLZG01000409.1"/>
</dbReference>
<evidence type="ECO:0000256" key="1">
    <source>
        <dbReference type="PROSITE-ProRule" id="PRU00221"/>
    </source>
</evidence>
<feature type="region of interest" description="Disordered" evidence="2">
    <location>
        <begin position="1295"/>
        <end position="1321"/>
    </location>
</feature>
<evidence type="ECO:0000313" key="6">
    <source>
        <dbReference type="Proteomes" id="UP000053923"/>
    </source>
</evidence>
<dbReference type="InterPro" id="IPR049052">
    <property type="entry name" value="nSTAND1"/>
</dbReference>
<dbReference type="Gene3D" id="2.130.10.10">
    <property type="entry name" value="YVTN repeat-like/Quinoprotein amine dehydrogenase"/>
    <property type="match status" value="4"/>
</dbReference>
<dbReference type="PANTHER" id="PTHR19879">
    <property type="entry name" value="TRANSCRIPTION INITIATION FACTOR TFIID"/>
    <property type="match status" value="1"/>
</dbReference>
<dbReference type="SMART" id="SM00320">
    <property type="entry name" value="WD40"/>
    <property type="match status" value="6"/>
</dbReference>
<dbReference type="SUPFAM" id="SSF69322">
    <property type="entry name" value="Tricorn protease domain 2"/>
    <property type="match status" value="1"/>
</dbReference>
<dbReference type="GO" id="GO:0006508">
    <property type="term" value="P:proteolysis"/>
    <property type="evidence" value="ECO:0007669"/>
    <property type="project" value="InterPro"/>
</dbReference>
<dbReference type="SUPFAM" id="SSF52540">
    <property type="entry name" value="P-loop containing nucleoside triphosphate hydrolases"/>
    <property type="match status" value="1"/>
</dbReference>